<reference evidence="1 2" key="1">
    <citation type="submission" date="2019-02" db="EMBL/GenBank/DDBJ databases">
        <title>Complete Genome Sequence and Methylome Analysis of free living Spirochaetas.</title>
        <authorList>
            <person name="Fomenkov A."/>
            <person name="Dubinina G."/>
            <person name="Leshcheva N."/>
            <person name="Mikheeva N."/>
            <person name="Grabovich M."/>
            <person name="Vincze T."/>
            <person name="Roberts R.J."/>
        </authorList>
    </citation>
    <scope>NUCLEOTIDE SEQUENCE [LARGE SCALE GENOMIC DNA]</scope>
    <source>
        <strain evidence="1 2">K2</strain>
    </source>
</reference>
<dbReference type="AlphaFoldDB" id="A0A5C1QJ99"/>
<name>A0A5C1QJ99_9SPIO</name>
<keyword evidence="2" id="KW-1185">Reference proteome</keyword>
<evidence type="ECO:0000313" key="2">
    <source>
        <dbReference type="Proteomes" id="UP000324209"/>
    </source>
</evidence>
<dbReference type="PANTHER" id="PTHR46191:SF2">
    <property type="entry name" value="HALOACID DEHALOGENASE-LIKE HYDROLASE DOMAIN-CONTAINING PROTEIN 3"/>
    <property type="match status" value="1"/>
</dbReference>
<dbReference type="KEGG" id="ock:EXM22_05920"/>
<sequence length="309" mass="35151">MNQKFYNSSMIPLNQALSYLESRSDDFVPLSVVKTDMIPFFQADNSIKAVLFDIYGTLLISEAGDIGLSALDQGEDHLIQIETTEGQKEIGYNKLKSMLFHRISYYHEMVKKKDVGIVYPEVDIITLWSDIFHLLGFRDYNIADLLKASIAFEIFSNKVWLMPGALSLIEFLRIRRMPLGIVSNAQFYTPLLFEFLSGLTLDRMGFQEKYISWSYKKKCGKPDPLIFRDPLDELKRLGIKCHEILYVGNDMLNDIATASALGLKTALFAGDQRSLRMREQDSRVIGVKADYIITELGQLEVVLMGGVDD</sequence>
<dbReference type="GO" id="GO:0016787">
    <property type="term" value="F:hydrolase activity"/>
    <property type="evidence" value="ECO:0007669"/>
    <property type="project" value="UniProtKB-KW"/>
</dbReference>
<dbReference type="Pfam" id="PF00702">
    <property type="entry name" value="Hydrolase"/>
    <property type="match status" value="1"/>
</dbReference>
<dbReference type="PANTHER" id="PTHR46191">
    <property type="match status" value="1"/>
</dbReference>
<dbReference type="OrthoDB" id="367448at2"/>
<proteinExistence type="predicted"/>
<dbReference type="InterPro" id="IPR036412">
    <property type="entry name" value="HAD-like_sf"/>
</dbReference>
<dbReference type="EMBL" id="CP036150">
    <property type="protein sequence ID" value="QEN07547.1"/>
    <property type="molecule type" value="Genomic_DNA"/>
</dbReference>
<protein>
    <submittedName>
        <fullName evidence="1">HAD family hydrolase</fullName>
    </submittedName>
</protein>
<organism evidence="1 2">
    <name type="scientific">Oceanispirochaeta crateris</name>
    <dbReference type="NCBI Taxonomy" id="2518645"/>
    <lineage>
        <taxon>Bacteria</taxon>
        <taxon>Pseudomonadati</taxon>
        <taxon>Spirochaetota</taxon>
        <taxon>Spirochaetia</taxon>
        <taxon>Spirochaetales</taxon>
        <taxon>Spirochaetaceae</taxon>
        <taxon>Oceanispirochaeta</taxon>
    </lineage>
</organism>
<dbReference type="SFLD" id="SFLDG01129">
    <property type="entry name" value="C1.5:_HAD__Beta-PGM__Phosphata"/>
    <property type="match status" value="1"/>
</dbReference>
<dbReference type="Gene3D" id="3.40.50.1000">
    <property type="entry name" value="HAD superfamily/HAD-like"/>
    <property type="match status" value="1"/>
</dbReference>
<dbReference type="RefSeq" id="WP_149485627.1">
    <property type="nucleotide sequence ID" value="NZ_CP036150.1"/>
</dbReference>
<dbReference type="SUPFAM" id="SSF56784">
    <property type="entry name" value="HAD-like"/>
    <property type="match status" value="1"/>
</dbReference>
<dbReference type="InterPro" id="IPR023214">
    <property type="entry name" value="HAD_sf"/>
</dbReference>
<dbReference type="Proteomes" id="UP000324209">
    <property type="component" value="Chromosome"/>
</dbReference>
<gene>
    <name evidence="1" type="ORF">EXM22_05920</name>
</gene>
<dbReference type="SFLD" id="SFLDS00003">
    <property type="entry name" value="Haloacid_Dehalogenase"/>
    <property type="match status" value="1"/>
</dbReference>
<dbReference type="InterPro" id="IPR051828">
    <property type="entry name" value="HAD-like_hydrolase_domain"/>
</dbReference>
<keyword evidence="1" id="KW-0378">Hydrolase</keyword>
<accession>A0A5C1QJ99</accession>
<evidence type="ECO:0000313" key="1">
    <source>
        <dbReference type="EMBL" id="QEN07547.1"/>
    </source>
</evidence>